<sequence>MPTRWDSDERTDPLGIAVRTGPALGPGPYRALWRRPGGAWVAGPPVAAVEGG</sequence>
<proteinExistence type="predicted"/>
<name>H0E5D8_9ACTN</name>
<reference evidence="1 2" key="1">
    <citation type="journal article" date="2013" name="Biodegradation">
        <title>Quantitative proteomic analysis of ibuprofen-degrading Patulibacter sp. strain I11.</title>
        <authorList>
            <person name="Almeida B."/>
            <person name="Kjeldal H."/>
            <person name="Lolas I."/>
            <person name="Knudsen A.D."/>
            <person name="Carvalho G."/>
            <person name="Nielsen K.L."/>
            <person name="Barreto Crespo M.T."/>
            <person name="Stensballe A."/>
            <person name="Nielsen J.L."/>
        </authorList>
    </citation>
    <scope>NUCLEOTIDE SEQUENCE [LARGE SCALE GENOMIC DNA]</scope>
    <source>
        <strain evidence="1 2">I11</strain>
    </source>
</reference>
<dbReference type="AlphaFoldDB" id="H0E5D8"/>
<evidence type="ECO:0000313" key="2">
    <source>
        <dbReference type="Proteomes" id="UP000005143"/>
    </source>
</evidence>
<keyword evidence="2" id="KW-1185">Reference proteome</keyword>
<organism evidence="1 2">
    <name type="scientific">Patulibacter medicamentivorans</name>
    <dbReference type="NCBI Taxonomy" id="1097667"/>
    <lineage>
        <taxon>Bacteria</taxon>
        <taxon>Bacillati</taxon>
        <taxon>Actinomycetota</taxon>
        <taxon>Thermoleophilia</taxon>
        <taxon>Solirubrobacterales</taxon>
        <taxon>Patulibacteraceae</taxon>
        <taxon>Patulibacter</taxon>
    </lineage>
</organism>
<gene>
    <name evidence="1" type="ORF">PAI11_20290</name>
</gene>
<comment type="caution">
    <text evidence="1">The sequence shown here is derived from an EMBL/GenBank/DDBJ whole genome shotgun (WGS) entry which is preliminary data.</text>
</comment>
<protein>
    <submittedName>
        <fullName evidence="1">Uncharacterized protein</fullName>
    </submittedName>
</protein>
<dbReference type="EMBL" id="AGUD01000162">
    <property type="protein sequence ID" value="EHN11108.1"/>
    <property type="molecule type" value="Genomic_DNA"/>
</dbReference>
<accession>H0E5D8</accession>
<dbReference type="Proteomes" id="UP000005143">
    <property type="component" value="Unassembled WGS sequence"/>
</dbReference>
<evidence type="ECO:0000313" key="1">
    <source>
        <dbReference type="EMBL" id="EHN11108.1"/>
    </source>
</evidence>